<keyword evidence="2" id="KW-1185">Reference proteome</keyword>
<comment type="caution">
    <text evidence="1">The sequence shown here is derived from an EMBL/GenBank/DDBJ whole genome shotgun (WGS) entry which is preliminary data.</text>
</comment>
<evidence type="ECO:0000313" key="2">
    <source>
        <dbReference type="Proteomes" id="UP001596116"/>
    </source>
</evidence>
<evidence type="ECO:0008006" key="3">
    <source>
        <dbReference type="Google" id="ProtNLM"/>
    </source>
</evidence>
<protein>
    <recommendedName>
        <fullName evidence="3">DUF1579 domain-containing protein</fullName>
    </recommendedName>
</protein>
<organism evidence="1 2">
    <name type="scientific">Hyphococcus aureus</name>
    <dbReference type="NCBI Taxonomy" id="2666033"/>
    <lineage>
        <taxon>Bacteria</taxon>
        <taxon>Pseudomonadati</taxon>
        <taxon>Pseudomonadota</taxon>
        <taxon>Alphaproteobacteria</taxon>
        <taxon>Parvularculales</taxon>
        <taxon>Parvularculaceae</taxon>
        <taxon>Hyphococcus</taxon>
    </lineage>
</organism>
<dbReference type="EMBL" id="JBHPON010000002">
    <property type="protein sequence ID" value="MFC6036230.1"/>
    <property type="molecule type" value="Genomic_DNA"/>
</dbReference>
<reference evidence="1 2" key="1">
    <citation type="submission" date="2024-09" db="EMBL/GenBank/DDBJ databases">
        <authorList>
            <person name="Zhang Z.-H."/>
        </authorList>
    </citation>
    <scope>NUCLEOTIDE SEQUENCE [LARGE SCALE GENOMIC DNA]</scope>
    <source>
        <strain evidence="1 2">HHTR114</strain>
    </source>
</reference>
<gene>
    <name evidence="1" type="ORF">ACFMB1_11800</name>
</gene>
<dbReference type="RefSeq" id="WP_379882540.1">
    <property type="nucleotide sequence ID" value="NZ_JBHPON010000002.1"/>
</dbReference>
<dbReference type="Proteomes" id="UP001596116">
    <property type="component" value="Unassembled WGS sequence"/>
</dbReference>
<proteinExistence type="predicted"/>
<evidence type="ECO:0000313" key="1">
    <source>
        <dbReference type="EMBL" id="MFC6036230.1"/>
    </source>
</evidence>
<sequence length="187" mass="20589">MKDYGFFAVAVMAAAAQVQELKAEAAPAPAEAARHQLSHFEPEIGRWDVVNSVMKGPGELATLYFVVETSPTFDGLGIKADWYEAESGKFFGQVIRTYNPAKAKMDQHFFAAGSSTWSATSQDVKFDETGYSTSFSGTDRFGSFDARTKTTLLPDGAGYDWMIERRYKGGDWFVIDRGEARPASPKP</sequence>
<accession>A0ABW1KVW9</accession>
<name>A0ABW1KVW9_9PROT</name>